<gene>
    <name evidence="2" type="ORF">P875_00034247</name>
</gene>
<dbReference type="AlphaFoldDB" id="A0A0F0I5C6"/>
<feature type="region of interest" description="Disordered" evidence="1">
    <location>
        <begin position="1"/>
        <end position="34"/>
    </location>
</feature>
<organism evidence="2 3">
    <name type="scientific">Aspergillus parasiticus (strain ATCC 56775 / NRRL 5862 / SRRC 143 / SU-1)</name>
    <dbReference type="NCBI Taxonomy" id="1403190"/>
    <lineage>
        <taxon>Eukaryota</taxon>
        <taxon>Fungi</taxon>
        <taxon>Dikarya</taxon>
        <taxon>Ascomycota</taxon>
        <taxon>Pezizomycotina</taxon>
        <taxon>Eurotiomycetes</taxon>
        <taxon>Eurotiomycetidae</taxon>
        <taxon>Eurotiales</taxon>
        <taxon>Aspergillaceae</taxon>
        <taxon>Aspergillus</taxon>
        <taxon>Aspergillus subgen. Circumdati</taxon>
    </lineage>
</organism>
<accession>A0A0F0I5C6</accession>
<reference evidence="2 3" key="1">
    <citation type="submission" date="2015-02" db="EMBL/GenBank/DDBJ databases">
        <title>Draft genome sequence of Aspergillus parasiticus SU-1.</title>
        <authorList>
            <person name="Yu J."/>
            <person name="Fedorova N."/>
            <person name="Yin Y."/>
            <person name="Losada L."/>
            <person name="Zafar N."/>
            <person name="Taujale R."/>
            <person name="Ehrlich K.C."/>
            <person name="Bhatnagar D."/>
            <person name="Cleveland T.E."/>
            <person name="Bennett J.W."/>
            <person name="Nierman W.C."/>
        </authorList>
    </citation>
    <scope>NUCLEOTIDE SEQUENCE [LARGE SCALE GENOMIC DNA]</scope>
    <source>
        <strain evidence="3">ATCC 56775 / NRRL 5862 / SRRC 143 / SU-1</strain>
    </source>
</reference>
<evidence type="ECO:0000256" key="1">
    <source>
        <dbReference type="SAM" id="MobiDB-lite"/>
    </source>
</evidence>
<dbReference type="Proteomes" id="UP000033540">
    <property type="component" value="Unassembled WGS sequence"/>
</dbReference>
<evidence type="ECO:0008006" key="4">
    <source>
        <dbReference type="Google" id="ProtNLM"/>
    </source>
</evidence>
<dbReference type="EMBL" id="JZEE01000589">
    <property type="protein sequence ID" value="KJK62915.1"/>
    <property type="molecule type" value="Genomic_DNA"/>
</dbReference>
<protein>
    <recommendedName>
        <fullName evidence="4">BTB domain-containing protein</fullName>
    </recommendedName>
</protein>
<evidence type="ECO:0000313" key="2">
    <source>
        <dbReference type="EMBL" id="KJK62915.1"/>
    </source>
</evidence>
<dbReference type="OrthoDB" id="5398371at2759"/>
<name>A0A0F0I5C6_ASPPU</name>
<comment type="caution">
    <text evidence="2">The sequence shown here is derived from an EMBL/GenBank/DDBJ whole genome shotgun (WGS) entry which is preliminary data.</text>
</comment>
<sequence length="552" mass="61257">MDPTQSSLPDGIGASLQSPGLGDSQDDPPCSHLMGEASAVINNHKGGDTPLTGAQPAVKVLLSTGDVIIEYVPPDSSPVSPENASHRWQVLSDDLMRNSPYFRALLDPNKFSEGRDFIQQKATWRQGTTTEGGESLSDDTSIHYTLPTVRLPVDHLPQKLGVDAIELFLQVLSFNSFEEEEKAKFGGELRIQPTSLVARLIELADAFNSPYVIREALKRSGYAFGKGRIPLSRFDSSALRLSEDRIRQTIFIARFLNEYTIFQIWTHVLILTGSKFWVNGVEPPTSATVRWRYLSDGLEGKSSFLLSPPKLVVFQMLIGSAEELYYRRQCVLNTITDLQAYFLRAFGALEEPEGPNSTTASVAVTAVQSRQYQCRCGFGNSSACDAFHLGQMTRFFTLRTKTIFLGSTLIDSDFGLDSEDEDRAERTQPAGLPSDVTAIISSLKQCPDYQIDTNHNGCGVRRRFLPPLDCIERFVGDARGLLGIELQDWDNKNWPSSSGSWANRSLRRARVIDIHLSRISSVPAMSSGLSRSSSQEENARLLFTAKKRNWEA</sequence>
<evidence type="ECO:0000313" key="3">
    <source>
        <dbReference type="Proteomes" id="UP000033540"/>
    </source>
</evidence>
<proteinExistence type="predicted"/>